<dbReference type="EMBL" id="SSTE01000903">
    <property type="protein sequence ID" value="KAA0066067.1"/>
    <property type="molecule type" value="Genomic_DNA"/>
</dbReference>
<gene>
    <name evidence="2" type="ORF">E5676_scaffold446G00330</name>
    <name evidence="1" type="ORF">E6C27_scaffold21G00510</name>
</gene>
<dbReference type="EMBL" id="SSTD01017537">
    <property type="protein sequence ID" value="TYJ99830.1"/>
    <property type="molecule type" value="Genomic_DNA"/>
</dbReference>
<dbReference type="OrthoDB" id="8007265at2759"/>
<proteinExistence type="predicted"/>
<organism evidence="1 3">
    <name type="scientific">Cucumis melo var. makuwa</name>
    <name type="common">Oriental melon</name>
    <dbReference type="NCBI Taxonomy" id="1194695"/>
    <lineage>
        <taxon>Eukaryota</taxon>
        <taxon>Viridiplantae</taxon>
        <taxon>Streptophyta</taxon>
        <taxon>Embryophyta</taxon>
        <taxon>Tracheophyta</taxon>
        <taxon>Spermatophyta</taxon>
        <taxon>Magnoliopsida</taxon>
        <taxon>eudicotyledons</taxon>
        <taxon>Gunneridae</taxon>
        <taxon>Pentapetalae</taxon>
        <taxon>rosids</taxon>
        <taxon>fabids</taxon>
        <taxon>Cucurbitales</taxon>
        <taxon>Cucurbitaceae</taxon>
        <taxon>Benincaseae</taxon>
        <taxon>Cucumis</taxon>
    </lineage>
</organism>
<comment type="caution">
    <text evidence="1">The sequence shown here is derived from an EMBL/GenBank/DDBJ whole genome shotgun (WGS) entry which is preliminary data.</text>
</comment>
<dbReference type="CDD" id="cd09272">
    <property type="entry name" value="RNase_HI_RT_Ty1"/>
    <property type="match status" value="1"/>
</dbReference>
<protein>
    <submittedName>
        <fullName evidence="1 2">Polyprotein</fullName>
    </submittedName>
</protein>
<dbReference type="AlphaFoldDB" id="A0A5A7VG57"/>
<dbReference type="Proteomes" id="UP000321393">
    <property type="component" value="Unassembled WGS sequence"/>
</dbReference>
<evidence type="ECO:0000313" key="2">
    <source>
        <dbReference type="EMBL" id="TYJ99830.1"/>
    </source>
</evidence>
<accession>A0A5A7VG57</accession>
<evidence type="ECO:0000313" key="3">
    <source>
        <dbReference type="Proteomes" id="UP000321393"/>
    </source>
</evidence>
<sequence>MESEMIALATASEEASWLRSLLSEIPTWKRPILAILIHCDSIAAIAKVQNRYYNGKRRQICCKHSTIRELLTTGAMIVDYVRSNDNLADLLTKGLAREKTGDPKKQVQWVITDHKVPSYRSTLDRFTFVNVEVRATFYGILGRFLEYSLNWDIRAKP</sequence>
<dbReference type="Proteomes" id="UP000321947">
    <property type="component" value="Unassembled WGS sequence"/>
</dbReference>
<evidence type="ECO:0000313" key="4">
    <source>
        <dbReference type="Proteomes" id="UP000321947"/>
    </source>
</evidence>
<evidence type="ECO:0000313" key="1">
    <source>
        <dbReference type="EMBL" id="KAA0066067.1"/>
    </source>
</evidence>
<name>A0A5A7VG57_CUCMM</name>
<reference evidence="3 4" key="1">
    <citation type="submission" date="2019-08" db="EMBL/GenBank/DDBJ databases">
        <title>Draft genome sequences of two oriental melons (Cucumis melo L. var makuwa).</title>
        <authorList>
            <person name="Kwon S.-Y."/>
        </authorList>
    </citation>
    <scope>NUCLEOTIDE SEQUENCE [LARGE SCALE GENOMIC DNA]</scope>
    <source>
        <strain evidence="4">cv. Chang Bougi</strain>
        <strain evidence="3">cv. SW 3</strain>
        <tissue evidence="1">Leaf</tissue>
    </source>
</reference>